<dbReference type="Pfam" id="PF02892">
    <property type="entry name" value="zf-BED"/>
    <property type="match status" value="1"/>
</dbReference>
<dbReference type="EMBL" id="UYRT01000039">
    <property type="protein sequence ID" value="VDK27229.1"/>
    <property type="molecule type" value="Genomic_DNA"/>
</dbReference>
<dbReference type="AlphaFoldDB" id="A0A183CUB8"/>
<dbReference type="SUPFAM" id="SSF57667">
    <property type="entry name" value="beta-beta-alpha zinc fingers"/>
    <property type="match status" value="1"/>
</dbReference>
<evidence type="ECO:0000256" key="1">
    <source>
        <dbReference type="ARBA" id="ARBA00022723"/>
    </source>
</evidence>
<reference evidence="5 6" key="2">
    <citation type="submission" date="2018-11" db="EMBL/GenBank/DDBJ databases">
        <authorList>
            <consortium name="Pathogen Informatics"/>
        </authorList>
    </citation>
    <scope>NUCLEOTIDE SEQUENCE [LARGE SCALE GENOMIC DNA]</scope>
</reference>
<dbReference type="Proteomes" id="UP000271098">
    <property type="component" value="Unassembled WGS sequence"/>
</dbReference>
<name>A0A183CUB8_9BILA</name>
<gene>
    <name evidence="5" type="ORF">GPUH_LOCUS59</name>
</gene>
<proteinExistence type="predicted"/>
<keyword evidence="6" id="KW-1185">Reference proteome</keyword>
<keyword evidence="3" id="KW-0862">Zinc</keyword>
<reference evidence="7" key="1">
    <citation type="submission" date="2016-06" db="UniProtKB">
        <authorList>
            <consortium name="WormBaseParasite"/>
        </authorList>
    </citation>
    <scope>IDENTIFICATION</scope>
</reference>
<evidence type="ECO:0000256" key="2">
    <source>
        <dbReference type="ARBA" id="ARBA00022771"/>
    </source>
</evidence>
<protein>
    <submittedName>
        <fullName evidence="7">BED-type domain-containing protein</fullName>
    </submittedName>
</protein>
<evidence type="ECO:0000313" key="5">
    <source>
        <dbReference type="EMBL" id="VDK27229.1"/>
    </source>
</evidence>
<dbReference type="InterPro" id="IPR003656">
    <property type="entry name" value="Znf_BED"/>
</dbReference>
<sequence>MKIGKRRSEYVSSDAAGQYVQEDGCSVPKMTRNDDSVESSEHLISVRDDVVYHSSGAEVVVRNENGEEQTLSDISRCAPPGIAYERPQSAIHSDHCKVHQQHCSVQPQCCDVQELPLSNGPTDRSSSSLEIKSDVKNETCCTKDAPGLLTDLNNALNPSDAEFFDPYRSKGRPRGPKHPVWNFYKFCKSGGVTLGYMCLLCNSGFTGPPNTTNATKHLRCKHKHEHLLFSDLLEGVKRGTVLGDVHQSVRERELKAETLGSEENASEAAHSGYGAADVSDGQLFIFVLIS</sequence>
<keyword evidence="2" id="KW-0863">Zinc-finger</keyword>
<evidence type="ECO:0000256" key="3">
    <source>
        <dbReference type="ARBA" id="ARBA00022833"/>
    </source>
</evidence>
<feature type="domain" description="BED-type" evidence="4">
    <location>
        <begin position="179"/>
        <end position="223"/>
    </location>
</feature>
<dbReference type="GO" id="GO:0008270">
    <property type="term" value="F:zinc ion binding"/>
    <property type="evidence" value="ECO:0007669"/>
    <property type="project" value="UniProtKB-KW"/>
</dbReference>
<evidence type="ECO:0000313" key="6">
    <source>
        <dbReference type="Proteomes" id="UP000271098"/>
    </source>
</evidence>
<dbReference type="OrthoDB" id="5804524at2759"/>
<dbReference type="GO" id="GO:0003677">
    <property type="term" value="F:DNA binding"/>
    <property type="evidence" value="ECO:0007669"/>
    <property type="project" value="InterPro"/>
</dbReference>
<evidence type="ECO:0000313" key="7">
    <source>
        <dbReference type="WBParaSite" id="GPUH_0000005801-mRNA-1"/>
    </source>
</evidence>
<accession>A0A183CUB8</accession>
<keyword evidence="1" id="KW-0479">Metal-binding</keyword>
<dbReference type="InterPro" id="IPR036236">
    <property type="entry name" value="Znf_C2H2_sf"/>
</dbReference>
<organism evidence="7">
    <name type="scientific">Gongylonema pulchrum</name>
    <dbReference type="NCBI Taxonomy" id="637853"/>
    <lineage>
        <taxon>Eukaryota</taxon>
        <taxon>Metazoa</taxon>
        <taxon>Ecdysozoa</taxon>
        <taxon>Nematoda</taxon>
        <taxon>Chromadorea</taxon>
        <taxon>Rhabditida</taxon>
        <taxon>Spirurina</taxon>
        <taxon>Spiruromorpha</taxon>
        <taxon>Spiruroidea</taxon>
        <taxon>Gongylonematidae</taxon>
        <taxon>Gongylonema</taxon>
    </lineage>
</organism>
<evidence type="ECO:0000259" key="4">
    <source>
        <dbReference type="Pfam" id="PF02892"/>
    </source>
</evidence>
<dbReference type="WBParaSite" id="GPUH_0000005801-mRNA-1">
    <property type="protein sequence ID" value="GPUH_0000005801-mRNA-1"/>
    <property type="gene ID" value="GPUH_0000005801"/>
</dbReference>